<dbReference type="AlphaFoldDB" id="D3F6F4"/>
<dbReference type="KEGG" id="cwo:Cwoe_2296"/>
<comment type="similarity">
    <text evidence="1">Belongs to the aldehyde dehydrogenase family.</text>
</comment>
<dbReference type="Pfam" id="PF00171">
    <property type="entry name" value="Aldedh"/>
    <property type="match status" value="1"/>
</dbReference>
<evidence type="ECO:0000313" key="5">
    <source>
        <dbReference type="Proteomes" id="UP000008229"/>
    </source>
</evidence>
<dbReference type="InterPro" id="IPR016163">
    <property type="entry name" value="Ald_DH_C"/>
</dbReference>
<dbReference type="PANTHER" id="PTHR42991:SF1">
    <property type="entry name" value="ALDEHYDE DEHYDROGENASE"/>
    <property type="match status" value="1"/>
</dbReference>
<keyword evidence="5" id="KW-1185">Reference proteome</keyword>
<dbReference type="eggNOG" id="COG1012">
    <property type="taxonomic scope" value="Bacteria"/>
</dbReference>
<sequence>MSAATQPRPRDLPLLVDGERVVTGDWLDVHSPWSGFVVARLALGGADVTRSAIDAAGRAMRAPLPNVERRALLERIATGLEERRDEVAAILCAEAGKPLAAGAAECDRAAGTFRAAAEESVRLGGEVVPLLDEAGAGGKVAFTLRKPVGVVAAITPFNFPLNLVAHKVAPALAAGCAVVLKPAEKAPGAALLLAEVAAAAGLPPGWLNVIAGDPREIAEQFCDDPRVALITFTGSAAIGWGLARRASPKRVTLELGNVTPVIVAADGDLDRAVDAVASSAFRFSGQACISAQRAIVHESVVERFAGKLVHAAERLSVGDPADPRTELGPLISAAATERLLHAIETTVRAGATLATGGSTIGRCLLPTVLVGAPPTSPLVCEEAFGPVVAVTSFATLDEAFAQANATEFGLQAAVFSASSATALRAARELSFGAVIVNDTPSFRQDQMPYGGVKHSGNTREGPARAIHEMTEECLVVLDA</sequence>
<feature type="domain" description="Aldehyde dehydrogenase" evidence="3">
    <location>
        <begin position="27"/>
        <end position="471"/>
    </location>
</feature>
<evidence type="ECO:0000313" key="4">
    <source>
        <dbReference type="EMBL" id="ADB50721.1"/>
    </source>
</evidence>
<dbReference type="InterPro" id="IPR016162">
    <property type="entry name" value="Ald_DH_N"/>
</dbReference>
<proteinExistence type="inferred from homology"/>
<dbReference type="EMBL" id="CP001854">
    <property type="protein sequence ID" value="ADB50721.1"/>
    <property type="molecule type" value="Genomic_DNA"/>
</dbReference>
<dbReference type="OrthoDB" id="6882680at2"/>
<protein>
    <submittedName>
        <fullName evidence="4">Aldehyde Dehydrogenase</fullName>
    </submittedName>
</protein>
<evidence type="ECO:0000256" key="1">
    <source>
        <dbReference type="ARBA" id="ARBA00009986"/>
    </source>
</evidence>
<organism evidence="4 5">
    <name type="scientific">Conexibacter woesei (strain DSM 14684 / CCUG 47730 / CIP 108061 / JCM 11494 / NBRC 100937 / ID131577)</name>
    <dbReference type="NCBI Taxonomy" id="469383"/>
    <lineage>
        <taxon>Bacteria</taxon>
        <taxon>Bacillati</taxon>
        <taxon>Actinomycetota</taxon>
        <taxon>Thermoleophilia</taxon>
        <taxon>Solirubrobacterales</taxon>
        <taxon>Conexibacteraceae</taxon>
        <taxon>Conexibacter</taxon>
    </lineage>
</organism>
<dbReference type="Proteomes" id="UP000008229">
    <property type="component" value="Chromosome"/>
</dbReference>
<dbReference type="InterPro" id="IPR016161">
    <property type="entry name" value="Ald_DH/histidinol_DH"/>
</dbReference>
<dbReference type="PANTHER" id="PTHR42991">
    <property type="entry name" value="ALDEHYDE DEHYDROGENASE"/>
    <property type="match status" value="1"/>
</dbReference>
<accession>D3F6F4</accession>
<reference evidence="5" key="2">
    <citation type="submission" date="2010-01" db="EMBL/GenBank/DDBJ databases">
        <title>The complete genome of Conexibacter woesei DSM 14684.</title>
        <authorList>
            <consortium name="US DOE Joint Genome Institute (JGI-PGF)"/>
            <person name="Lucas S."/>
            <person name="Copeland A."/>
            <person name="Lapidus A."/>
            <person name="Glavina del Rio T."/>
            <person name="Dalin E."/>
            <person name="Tice H."/>
            <person name="Bruce D."/>
            <person name="Goodwin L."/>
            <person name="Pitluck S."/>
            <person name="Kyrpides N."/>
            <person name="Mavromatis K."/>
            <person name="Ivanova N."/>
            <person name="Mikhailova N."/>
            <person name="Chertkov O."/>
            <person name="Brettin T."/>
            <person name="Detter J.C."/>
            <person name="Han C."/>
            <person name="Larimer F."/>
            <person name="Land M."/>
            <person name="Hauser L."/>
            <person name="Markowitz V."/>
            <person name="Cheng J.-F."/>
            <person name="Hugenholtz P."/>
            <person name="Woyke T."/>
            <person name="Wu D."/>
            <person name="Pukall R."/>
            <person name="Steenblock K."/>
            <person name="Schneider S."/>
            <person name="Klenk H.-P."/>
            <person name="Eisen J.A."/>
        </authorList>
    </citation>
    <scope>NUCLEOTIDE SEQUENCE [LARGE SCALE GENOMIC DNA]</scope>
    <source>
        <strain evidence="5">DSM 14684 / CIP 108061 / JCM 11494 / NBRC 100937 / ID131577</strain>
    </source>
</reference>
<dbReference type="FunFam" id="3.40.605.10:FF:000063">
    <property type="entry name" value="Succinate-semialdehyde dehydrogenase, mitochondrial"/>
    <property type="match status" value="1"/>
</dbReference>
<keyword evidence="2" id="KW-0560">Oxidoreductase</keyword>
<dbReference type="HOGENOM" id="CLU_005391_1_0_11"/>
<dbReference type="InterPro" id="IPR015590">
    <property type="entry name" value="Aldehyde_DH_dom"/>
</dbReference>
<dbReference type="STRING" id="469383.Cwoe_2296"/>
<evidence type="ECO:0000259" key="3">
    <source>
        <dbReference type="Pfam" id="PF00171"/>
    </source>
</evidence>
<dbReference type="RefSeq" id="WP_012933772.1">
    <property type="nucleotide sequence ID" value="NC_013739.1"/>
</dbReference>
<dbReference type="Gene3D" id="3.40.309.10">
    <property type="entry name" value="Aldehyde Dehydrogenase, Chain A, domain 2"/>
    <property type="match status" value="1"/>
</dbReference>
<dbReference type="InterPro" id="IPR051020">
    <property type="entry name" value="ALDH-related_metabolic_enz"/>
</dbReference>
<dbReference type="GO" id="GO:0008911">
    <property type="term" value="F:lactaldehyde dehydrogenase (NAD+) activity"/>
    <property type="evidence" value="ECO:0007669"/>
    <property type="project" value="TreeGrafter"/>
</dbReference>
<evidence type="ECO:0000256" key="2">
    <source>
        <dbReference type="ARBA" id="ARBA00023002"/>
    </source>
</evidence>
<name>D3F6F4_CONWI</name>
<gene>
    <name evidence="4" type="ordered locus">Cwoe_2296</name>
</gene>
<reference evidence="4 5" key="1">
    <citation type="journal article" date="2010" name="Stand. Genomic Sci.">
        <title>Complete genome sequence of Conexibacter woesei type strain (ID131577).</title>
        <authorList>
            <person name="Pukall R."/>
            <person name="Lapidus A."/>
            <person name="Glavina Del Rio T."/>
            <person name="Copeland A."/>
            <person name="Tice H."/>
            <person name="Cheng J.-F."/>
            <person name="Lucas S."/>
            <person name="Chen F."/>
            <person name="Nolan M."/>
            <person name="Bruce D."/>
            <person name="Goodwin L."/>
            <person name="Pitluck S."/>
            <person name="Mavromatis K."/>
            <person name="Ivanova N."/>
            <person name="Ovchinnikova G."/>
            <person name="Pati A."/>
            <person name="Chen A."/>
            <person name="Palaniappan K."/>
            <person name="Land M."/>
            <person name="Hauser L."/>
            <person name="Chang Y.-J."/>
            <person name="Jeffries C.D."/>
            <person name="Chain P."/>
            <person name="Meincke L."/>
            <person name="Sims D."/>
            <person name="Brettin T."/>
            <person name="Detter J.C."/>
            <person name="Rohde M."/>
            <person name="Goeker M."/>
            <person name="Bristow J."/>
            <person name="Eisen J.A."/>
            <person name="Markowitz V."/>
            <person name="Kyrpides N.C."/>
            <person name="Klenk H.-P."/>
            <person name="Hugenholtz P."/>
        </authorList>
    </citation>
    <scope>NUCLEOTIDE SEQUENCE [LARGE SCALE GENOMIC DNA]</scope>
    <source>
        <strain evidence="5">DSM 14684 / CIP 108061 / JCM 11494 / NBRC 100937 / ID131577</strain>
    </source>
</reference>
<dbReference type="SUPFAM" id="SSF53720">
    <property type="entry name" value="ALDH-like"/>
    <property type="match status" value="1"/>
</dbReference>
<dbReference type="Gene3D" id="3.40.605.10">
    <property type="entry name" value="Aldehyde Dehydrogenase, Chain A, domain 1"/>
    <property type="match status" value="1"/>
</dbReference>